<dbReference type="VEuPathDB" id="FungiDB:BLGHR1_14807"/>
<evidence type="ECO:0000256" key="1">
    <source>
        <dbReference type="SAM" id="MobiDB-lite"/>
    </source>
</evidence>
<reference evidence="2 3" key="1">
    <citation type="submission" date="2017-11" db="EMBL/GenBank/DDBJ databases">
        <authorList>
            <person name="Kracher B."/>
        </authorList>
    </citation>
    <scope>NUCLEOTIDE SEQUENCE [LARGE SCALE GENOMIC DNA]</scope>
    <source>
        <strain evidence="2 3">RACE1</strain>
    </source>
</reference>
<dbReference type="EMBL" id="UNSH01000060">
    <property type="protein sequence ID" value="SZF04012.1"/>
    <property type="molecule type" value="Genomic_DNA"/>
</dbReference>
<organism evidence="2 3">
    <name type="scientific">Blumeria hordei</name>
    <name type="common">Barley powdery mildew</name>
    <name type="synonym">Blumeria graminis f. sp. hordei</name>
    <dbReference type="NCBI Taxonomy" id="2867405"/>
    <lineage>
        <taxon>Eukaryota</taxon>
        <taxon>Fungi</taxon>
        <taxon>Dikarya</taxon>
        <taxon>Ascomycota</taxon>
        <taxon>Pezizomycotina</taxon>
        <taxon>Leotiomycetes</taxon>
        <taxon>Erysiphales</taxon>
        <taxon>Erysiphaceae</taxon>
        <taxon>Blumeria</taxon>
    </lineage>
</organism>
<sequence length="138" mass="15675">MSDVPEVSPGTPAQEKSKQKCRPPVSGTELDLRANRKNAQTALRKSQQQERIYVTKKQASFAKSEARKAKMHFRLSQKNFKIAVVCTMSAIRNFPAIIREKMDAKRQKKMERNVVKAENTRKTLEEIAGKRSRAQSSA</sequence>
<evidence type="ECO:0000313" key="2">
    <source>
        <dbReference type="EMBL" id="SZF04012.1"/>
    </source>
</evidence>
<feature type="region of interest" description="Disordered" evidence="1">
    <location>
        <begin position="1"/>
        <end position="51"/>
    </location>
</feature>
<name>A0A383UXI5_BLUHO</name>
<accession>A0A383UXI5</accession>
<proteinExistence type="predicted"/>
<evidence type="ECO:0000313" key="3">
    <source>
        <dbReference type="Proteomes" id="UP000275772"/>
    </source>
</evidence>
<gene>
    <name evidence="2" type="ORF">BLGHR1_14807</name>
</gene>
<dbReference type="Proteomes" id="UP000275772">
    <property type="component" value="Unassembled WGS sequence"/>
</dbReference>
<dbReference type="AlphaFoldDB" id="A0A383UXI5"/>
<protein>
    <submittedName>
        <fullName evidence="2">Uncharacterized protein</fullName>
    </submittedName>
</protein>
<feature type="compositionally biased region" description="Polar residues" evidence="1">
    <location>
        <begin position="37"/>
        <end position="50"/>
    </location>
</feature>